<evidence type="ECO:0000256" key="5">
    <source>
        <dbReference type="ARBA" id="ARBA00022833"/>
    </source>
</evidence>
<feature type="signal peptide" evidence="8">
    <location>
        <begin position="1"/>
        <end position="28"/>
    </location>
</feature>
<keyword evidence="5" id="KW-0862">Zinc</keyword>
<organism evidence="10 11">
    <name type="scientific">Parvularcula dongshanensis</name>
    <dbReference type="NCBI Taxonomy" id="1173995"/>
    <lineage>
        <taxon>Bacteria</taxon>
        <taxon>Pseudomonadati</taxon>
        <taxon>Pseudomonadota</taxon>
        <taxon>Alphaproteobacteria</taxon>
        <taxon>Parvularculales</taxon>
        <taxon>Parvularculaceae</taxon>
        <taxon>Parvularcula</taxon>
    </lineage>
</organism>
<sequence>MHRRRPIRSAILSAFGALACAGALLAQASAQTLLRDAEIEEWLEEYTEPLVEAAGLAPGSVDIYILGDSSLNAFVAGGSNMFVHTGLITTADTPNQIEGVLAHETGHIAGAHLARGAEAMAQAGRPAMLSLVLGAALIAAGAPPEAGMAAVGLGQTVGVSNYLAYSRGQESAADQAGLSYLDRVGHSGEGLIETFDKLGNRQLLSSRAIDPYMQTHPLSRDRVARLRDRASQMAHWEVRDTPEEIERLQMIQGKINGFMDAPYTTLRRYPLSDQSAPARYARAVAYYRMSDLDKASTEIDRLIEEQPENPYFAELKGQMLFEHGKIADSIAPHRRSTELAPDEPLLKINLARALVAMDDQKDVEEAVGILGVALQMESDNSFAWTELARAQARLGREALASLAQAEAFFSAGDLPSAHRFASRASDKLEAGTPEHQQALDIMNASEDAARKARRSRGRG</sequence>
<reference evidence="10 11" key="1">
    <citation type="submission" date="2020-08" db="EMBL/GenBank/DDBJ databases">
        <title>Genomic Encyclopedia of Type Strains, Phase IV (KMG-IV): sequencing the most valuable type-strain genomes for metagenomic binning, comparative biology and taxonomic classification.</title>
        <authorList>
            <person name="Goeker M."/>
        </authorList>
    </citation>
    <scope>NUCLEOTIDE SEQUENCE [LARGE SCALE GENOMIC DNA]</scope>
    <source>
        <strain evidence="10 11">DSM 102850</strain>
    </source>
</reference>
<feature type="chain" id="PRO_5032499657" evidence="8">
    <location>
        <begin position="29"/>
        <end position="459"/>
    </location>
</feature>
<dbReference type="AlphaFoldDB" id="A0A840I6H5"/>
<evidence type="ECO:0000256" key="1">
    <source>
        <dbReference type="ARBA" id="ARBA00001947"/>
    </source>
</evidence>
<keyword evidence="8" id="KW-0732">Signal</keyword>
<protein>
    <submittedName>
        <fullName evidence="10">Putative Zn-dependent protease</fullName>
    </submittedName>
</protein>
<evidence type="ECO:0000256" key="4">
    <source>
        <dbReference type="ARBA" id="ARBA00022801"/>
    </source>
</evidence>
<dbReference type="Proteomes" id="UP000563524">
    <property type="component" value="Unassembled WGS sequence"/>
</dbReference>
<proteinExistence type="predicted"/>
<dbReference type="InterPro" id="IPR011990">
    <property type="entry name" value="TPR-like_helical_dom_sf"/>
</dbReference>
<dbReference type="SUPFAM" id="SSF48452">
    <property type="entry name" value="TPR-like"/>
    <property type="match status" value="1"/>
</dbReference>
<keyword evidence="7" id="KW-0802">TPR repeat</keyword>
<accession>A0A840I6H5</accession>
<dbReference type="Gene3D" id="1.25.40.10">
    <property type="entry name" value="Tetratricopeptide repeat domain"/>
    <property type="match status" value="1"/>
</dbReference>
<dbReference type="EMBL" id="JACHOB010000005">
    <property type="protein sequence ID" value="MBB4659853.1"/>
    <property type="molecule type" value="Genomic_DNA"/>
</dbReference>
<evidence type="ECO:0000256" key="6">
    <source>
        <dbReference type="ARBA" id="ARBA00023049"/>
    </source>
</evidence>
<dbReference type="GO" id="GO:0051603">
    <property type="term" value="P:proteolysis involved in protein catabolic process"/>
    <property type="evidence" value="ECO:0007669"/>
    <property type="project" value="TreeGrafter"/>
</dbReference>
<dbReference type="InterPro" id="IPR001915">
    <property type="entry name" value="Peptidase_M48"/>
</dbReference>
<evidence type="ECO:0000256" key="2">
    <source>
        <dbReference type="ARBA" id="ARBA00022670"/>
    </source>
</evidence>
<evidence type="ECO:0000256" key="3">
    <source>
        <dbReference type="ARBA" id="ARBA00022723"/>
    </source>
</evidence>
<evidence type="ECO:0000313" key="10">
    <source>
        <dbReference type="EMBL" id="MBB4659853.1"/>
    </source>
</evidence>
<dbReference type="InterPro" id="IPR019734">
    <property type="entry name" value="TPR_rpt"/>
</dbReference>
<gene>
    <name evidence="10" type="ORF">GGQ59_002394</name>
</gene>
<dbReference type="GO" id="GO:0046872">
    <property type="term" value="F:metal ion binding"/>
    <property type="evidence" value="ECO:0007669"/>
    <property type="project" value="UniProtKB-KW"/>
</dbReference>
<dbReference type="PROSITE" id="PS50005">
    <property type="entry name" value="TPR"/>
    <property type="match status" value="1"/>
</dbReference>
<dbReference type="PANTHER" id="PTHR22726:SF1">
    <property type="entry name" value="METALLOENDOPEPTIDASE OMA1, MITOCHONDRIAL"/>
    <property type="match status" value="1"/>
</dbReference>
<keyword evidence="2 10" id="KW-0645">Protease</keyword>
<dbReference type="RefSeq" id="WP_183818866.1">
    <property type="nucleotide sequence ID" value="NZ_JACHOB010000005.1"/>
</dbReference>
<dbReference type="InterPro" id="IPR051156">
    <property type="entry name" value="Mito/Outer_Membr_Metalloprot"/>
</dbReference>
<feature type="domain" description="Peptidase M48" evidence="9">
    <location>
        <begin position="40"/>
        <end position="229"/>
    </location>
</feature>
<keyword evidence="4" id="KW-0378">Hydrolase</keyword>
<evidence type="ECO:0000313" key="11">
    <source>
        <dbReference type="Proteomes" id="UP000563524"/>
    </source>
</evidence>
<comment type="caution">
    <text evidence="10">The sequence shown here is derived from an EMBL/GenBank/DDBJ whole genome shotgun (WGS) entry which is preliminary data.</text>
</comment>
<keyword evidence="3" id="KW-0479">Metal-binding</keyword>
<evidence type="ECO:0000256" key="7">
    <source>
        <dbReference type="PROSITE-ProRule" id="PRU00339"/>
    </source>
</evidence>
<name>A0A840I6H5_9PROT</name>
<dbReference type="CDD" id="cd07324">
    <property type="entry name" value="M48C_Oma1-like"/>
    <property type="match status" value="1"/>
</dbReference>
<dbReference type="GO" id="GO:0016020">
    <property type="term" value="C:membrane"/>
    <property type="evidence" value="ECO:0007669"/>
    <property type="project" value="TreeGrafter"/>
</dbReference>
<dbReference type="PANTHER" id="PTHR22726">
    <property type="entry name" value="METALLOENDOPEPTIDASE OMA1"/>
    <property type="match status" value="1"/>
</dbReference>
<keyword evidence="11" id="KW-1185">Reference proteome</keyword>
<keyword evidence="6" id="KW-0482">Metalloprotease</keyword>
<comment type="cofactor">
    <cofactor evidence="1">
        <name>Zn(2+)</name>
        <dbReference type="ChEBI" id="CHEBI:29105"/>
    </cofactor>
</comment>
<dbReference type="PROSITE" id="PS51257">
    <property type="entry name" value="PROKAR_LIPOPROTEIN"/>
    <property type="match status" value="1"/>
</dbReference>
<dbReference type="Gene3D" id="3.30.2010.10">
    <property type="entry name" value="Metalloproteases ('zincins'), catalytic domain"/>
    <property type="match status" value="1"/>
</dbReference>
<feature type="repeat" description="TPR" evidence="7">
    <location>
        <begin position="276"/>
        <end position="309"/>
    </location>
</feature>
<dbReference type="Pfam" id="PF01435">
    <property type="entry name" value="Peptidase_M48"/>
    <property type="match status" value="1"/>
</dbReference>
<evidence type="ECO:0000256" key="8">
    <source>
        <dbReference type="SAM" id="SignalP"/>
    </source>
</evidence>
<dbReference type="GO" id="GO:0004222">
    <property type="term" value="F:metalloendopeptidase activity"/>
    <property type="evidence" value="ECO:0007669"/>
    <property type="project" value="InterPro"/>
</dbReference>
<evidence type="ECO:0000259" key="9">
    <source>
        <dbReference type="Pfam" id="PF01435"/>
    </source>
</evidence>